<organism evidence="1 2">
    <name type="scientific">Tropilaelaps mercedesae</name>
    <dbReference type="NCBI Taxonomy" id="418985"/>
    <lineage>
        <taxon>Eukaryota</taxon>
        <taxon>Metazoa</taxon>
        <taxon>Ecdysozoa</taxon>
        <taxon>Arthropoda</taxon>
        <taxon>Chelicerata</taxon>
        <taxon>Arachnida</taxon>
        <taxon>Acari</taxon>
        <taxon>Parasitiformes</taxon>
        <taxon>Mesostigmata</taxon>
        <taxon>Gamasina</taxon>
        <taxon>Dermanyssoidea</taxon>
        <taxon>Laelapidae</taxon>
        <taxon>Tropilaelaps</taxon>
    </lineage>
</organism>
<reference evidence="1 2" key="1">
    <citation type="journal article" date="2017" name="Gigascience">
        <title>Draft genome of the honey bee ectoparasitic mite, Tropilaelaps mercedesae, is shaped by the parasitic life history.</title>
        <authorList>
            <person name="Dong X."/>
            <person name="Armstrong S.D."/>
            <person name="Xia D."/>
            <person name="Makepeace B.L."/>
            <person name="Darby A.C."/>
            <person name="Kadowaki T."/>
        </authorList>
    </citation>
    <scope>NUCLEOTIDE SEQUENCE [LARGE SCALE GENOMIC DNA]</scope>
    <source>
        <strain evidence="1">Wuxi-XJTLU</strain>
    </source>
</reference>
<dbReference type="Proteomes" id="UP000192247">
    <property type="component" value="Unassembled WGS sequence"/>
</dbReference>
<name>A0A1V9WYI1_9ACAR</name>
<dbReference type="AlphaFoldDB" id="A0A1V9WYI1"/>
<keyword evidence="2" id="KW-1185">Reference proteome</keyword>
<comment type="caution">
    <text evidence="1">The sequence shown here is derived from an EMBL/GenBank/DDBJ whole genome shotgun (WGS) entry which is preliminary data.</text>
</comment>
<evidence type="ECO:0000313" key="1">
    <source>
        <dbReference type="EMBL" id="OQR66289.1"/>
    </source>
</evidence>
<dbReference type="InParanoid" id="A0A1V9WYI1"/>
<sequence>MGGNVRSRTEYRNHSNIMQNVCITSNQRYEIIVFATVVAAASAGHLGLGLGHQAIAATPLAVAAPIAVSAPVISKVAYAAPALAINHAVPAKIAV</sequence>
<protein>
    <submittedName>
        <fullName evidence="1">Uncharacterized protein</fullName>
    </submittedName>
</protein>
<proteinExistence type="predicted"/>
<dbReference type="EMBL" id="MNPL01033055">
    <property type="protein sequence ID" value="OQR66289.1"/>
    <property type="molecule type" value="Genomic_DNA"/>
</dbReference>
<gene>
    <name evidence="1" type="ORF">BIW11_14252</name>
</gene>
<feature type="non-terminal residue" evidence="1">
    <location>
        <position position="95"/>
    </location>
</feature>
<accession>A0A1V9WYI1</accession>
<evidence type="ECO:0000313" key="2">
    <source>
        <dbReference type="Proteomes" id="UP000192247"/>
    </source>
</evidence>